<comment type="caution">
    <text evidence="2">The sequence shown here is derived from an EMBL/GenBank/DDBJ whole genome shotgun (WGS) entry which is preliminary data.</text>
</comment>
<protein>
    <recommendedName>
        <fullName evidence="1">DUF4037 domain-containing protein</fullName>
    </recommendedName>
</protein>
<proteinExistence type="predicted"/>
<sequence>MAGVAEKKDIFVKEVATMEGVEAIGQTGDPDEVPIPGFGDYDLFVLCSKIPSMEERISCYNRQEELFTELNMEVCKADIHWGTGDILLIDGVETMFMYFLAEEMRDYINSVVDGSRISPEGEFYPLGRLSTMRNINVLVDKTGVLEAMKEELTEYPERLRKAVLNASYPYIWDEENVGRAVLRKDIVFNHHVFQHSLDLFLQTLYALNKVYFPSWKRIEQYIHSFPLKPRDCYSRMQKAIALSVCAETIEESYAIWRELVEELKEIVEEKEINNQ</sequence>
<evidence type="ECO:0000313" key="2">
    <source>
        <dbReference type="EMBL" id="ODM03959.1"/>
    </source>
</evidence>
<reference evidence="2 3" key="1">
    <citation type="submission" date="2016-07" db="EMBL/GenBank/DDBJ databases">
        <title>Characterization of isolates of Eisenbergiella tayi derived from blood cultures, using whole genome sequencing.</title>
        <authorList>
            <person name="Burdz T."/>
            <person name="Wiebe D."/>
            <person name="Huynh C."/>
            <person name="Bernard K."/>
        </authorList>
    </citation>
    <scope>NUCLEOTIDE SEQUENCE [LARGE SCALE GENOMIC DNA]</scope>
    <source>
        <strain evidence="2 3">NML 110608</strain>
    </source>
</reference>
<dbReference type="Proteomes" id="UP000094067">
    <property type="component" value="Unassembled WGS sequence"/>
</dbReference>
<dbReference type="EMBL" id="MCGH01000003">
    <property type="protein sequence ID" value="ODM03959.1"/>
    <property type="molecule type" value="Genomic_DNA"/>
</dbReference>
<organism evidence="2 3">
    <name type="scientific">Eisenbergiella tayi</name>
    <dbReference type="NCBI Taxonomy" id="1432052"/>
    <lineage>
        <taxon>Bacteria</taxon>
        <taxon>Bacillati</taxon>
        <taxon>Bacillota</taxon>
        <taxon>Clostridia</taxon>
        <taxon>Lachnospirales</taxon>
        <taxon>Lachnospiraceae</taxon>
        <taxon>Eisenbergiella</taxon>
    </lineage>
</organism>
<gene>
    <name evidence="2" type="ORF">BEI61_04762</name>
</gene>
<accession>A0A1E3A5S8</accession>
<name>A0A1E3A5S8_9FIRM</name>
<dbReference type="InterPro" id="IPR025117">
    <property type="entry name" value="DUF4037"/>
</dbReference>
<evidence type="ECO:0000313" key="3">
    <source>
        <dbReference type="Proteomes" id="UP000094067"/>
    </source>
</evidence>
<evidence type="ECO:0000259" key="1">
    <source>
        <dbReference type="Pfam" id="PF13228"/>
    </source>
</evidence>
<dbReference type="AlphaFoldDB" id="A0A1E3A5S8"/>
<dbReference type="Pfam" id="PF13228">
    <property type="entry name" value="DUF4037"/>
    <property type="match status" value="1"/>
</dbReference>
<dbReference type="RefSeq" id="WP_069154245.1">
    <property type="nucleotide sequence ID" value="NZ_CAJLDD010000039.1"/>
</dbReference>
<feature type="domain" description="DUF4037" evidence="1">
    <location>
        <begin position="128"/>
        <end position="214"/>
    </location>
</feature>